<evidence type="ECO:0000313" key="4">
    <source>
        <dbReference type="EMBL" id="GBN93562.1"/>
    </source>
</evidence>
<evidence type="ECO:0000313" key="5">
    <source>
        <dbReference type="EMBL" id="GBN93902.1"/>
    </source>
</evidence>
<gene>
    <name evidence="5" type="ORF">AVEN_134115_1</name>
    <name evidence="2" type="ORF">AVEN_28508_1</name>
    <name evidence="3" type="ORF">AVEN_45705_1</name>
    <name evidence="4" type="ORF">AVEN_61432_1</name>
</gene>
<dbReference type="EMBL" id="BGPR01025007">
    <property type="protein sequence ID" value="GBN93562.1"/>
    <property type="molecule type" value="Genomic_DNA"/>
</dbReference>
<proteinExistence type="predicted"/>
<evidence type="ECO:0000256" key="1">
    <source>
        <dbReference type="SAM" id="MobiDB-lite"/>
    </source>
</evidence>
<name>A0A4Y2SWW9_ARAVE</name>
<evidence type="ECO:0000313" key="3">
    <source>
        <dbReference type="EMBL" id="GBN92832.1"/>
    </source>
</evidence>
<dbReference type="EMBL" id="BGPR01025201">
    <property type="protein sequence ID" value="GBN93902.1"/>
    <property type="molecule type" value="Genomic_DNA"/>
</dbReference>
<dbReference type="Proteomes" id="UP000499080">
    <property type="component" value="Unassembled WGS sequence"/>
</dbReference>
<keyword evidence="6" id="KW-1185">Reference proteome</keyword>
<dbReference type="AlphaFoldDB" id="A0A4Y2SWW9"/>
<dbReference type="EMBL" id="BGPR01024618">
    <property type="protein sequence ID" value="GBN92832.1"/>
    <property type="molecule type" value="Genomic_DNA"/>
</dbReference>
<evidence type="ECO:0000313" key="2">
    <source>
        <dbReference type="EMBL" id="GBN92831.1"/>
    </source>
</evidence>
<reference evidence="3 6" key="1">
    <citation type="journal article" date="2019" name="Sci. Rep.">
        <title>Orb-weaving spider Araneus ventricosus genome elucidates the spidroin gene catalogue.</title>
        <authorList>
            <person name="Kono N."/>
            <person name="Nakamura H."/>
            <person name="Ohtoshi R."/>
            <person name="Moran D.A.P."/>
            <person name="Shinohara A."/>
            <person name="Yoshida Y."/>
            <person name="Fujiwara M."/>
            <person name="Mori M."/>
            <person name="Tomita M."/>
            <person name="Arakawa K."/>
        </authorList>
    </citation>
    <scope>NUCLEOTIDE SEQUENCE [LARGE SCALE GENOMIC DNA]</scope>
</reference>
<sequence>MSCRFTGSRGERKERIRFPERERRPEREAPYEPIEGENHWTKRQRRNLERTPTDGAAKGYLQMRRSVRGMTTVRIFNLFLTSQDHFVK</sequence>
<feature type="compositionally biased region" description="Basic and acidic residues" evidence="1">
    <location>
        <begin position="9"/>
        <end position="52"/>
    </location>
</feature>
<feature type="region of interest" description="Disordered" evidence="1">
    <location>
        <begin position="1"/>
        <end position="57"/>
    </location>
</feature>
<organism evidence="3 6">
    <name type="scientific">Araneus ventricosus</name>
    <name type="common">Orbweaver spider</name>
    <name type="synonym">Epeira ventricosa</name>
    <dbReference type="NCBI Taxonomy" id="182803"/>
    <lineage>
        <taxon>Eukaryota</taxon>
        <taxon>Metazoa</taxon>
        <taxon>Ecdysozoa</taxon>
        <taxon>Arthropoda</taxon>
        <taxon>Chelicerata</taxon>
        <taxon>Arachnida</taxon>
        <taxon>Araneae</taxon>
        <taxon>Araneomorphae</taxon>
        <taxon>Entelegynae</taxon>
        <taxon>Araneoidea</taxon>
        <taxon>Araneidae</taxon>
        <taxon>Araneus</taxon>
    </lineage>
</organism>
<evidence type="ECO:0000313" key="6">
    <source>
        <dbReference type="Proteomes" id="UP000499080"/>
    </source>
</evidence>
<protein>
    <submittedName>
        <fullName evidence="3">Uncharacterized protein</fullName>
    </submittedName>
</protein>
<dbReference type="EMBL" id="BGPR01024617">
    <property type="protein sequence ID" value="GBN92831.1"/>
    <property type="molecule type" value="Genomic_DNA"/>
</dbReference>
<accession>A0A4Y2SWW9</accession>
<comment type="caution">
    <text evidence="3">The sequence shown here is derived from an EMBL/GenBank/DDBJ whole genome shotgun (WGS) entry which is preliminary data.</text>
</comment>